<protein>
    <submittedName>
        <fullName evidence="1">Uncharacterized protein</fullName>
    </submittedName>
</protein>
<reference evidence="1 2" key="1">
    <citation type="journal article" date="2015" name="Proc. Natl. Acad. Sci. U.S.A.">
        <title>The resurrection genome of Boea hygrometrica: A blueprint for survival of dehydration.</title>
        <authorList>
            <person name="Xiao L."/>
            <person name="Yang G."/>
            <person name="Zhang L."/>
            <person name="Yang X."/>
            <person name="Zhao S."/>
            <person name="Ji Z."/>
            <person name="Zhou Q."/>
            <person name="Hu M."/>
            <person name="Wang Y."/>
            <person name="Chen M."/>
            <person name="Xu Y."/>
            <person name="Jin H."/>
            <person name="Xiao X."/>
            <person name="Hu G."/>
            <person name="Bao F."/>
            <person name="Hu Y."/>
            <person name="Wan P."/>
            <person name="Li L."/>
            <person name="Deng X."/>
            <person name="Kuang T."/>
            <person name="Xiang C."/>
            <person name="Zhu J.K."/>
            <person name="Oliver M.J."/>
            <person name="He Y."/>
        </authorList>
    </citation>
    <scope>NUCLEOTIDE SEQUENCE [LARGE SCALE GENOMIC DNA]</scope>
    <source>
        <strain evidence="2">cv. XS01</strain>
    </source>
</reference>
<dbReference type="EMBL" id="KV199720">
    <property type="protein sequence ID" value="KZT75733.1"/>
    <property type="molecule type" value="Genomic_DNA"/>
</dbReference>
<sequence length="115" mass="12105">MVAHLAIGTRPLALCTDCEIHQSLAADQAPSLRDMAAERLAVDMRTVARWVADRLLLCALPSGASCDGDAQHACAMSRASRGGVRPCAARQVGDGCLRAAAVRRISGVFLTAEFL</sequence>
<accession>A0A2Z6ZY45</accession>
<evidence type="ECO:0000313" key="2">
    <source>
        <dbReference type="Proteomes" id="UP000250235"/>
    </source>
</evidence>
<dbReference type="Proteomes" id="UP000250235">
    <property type="component" value="Unassembled WGS sequence"/>
</dbReference>
<name>A0A2Z6ZY45_9LAMI</name>
<proteinExistence type="predicted"/>
<evidence type="ECO:0000313" key="1">
    <source>
        <dbReference type="EMBL" id="KZT75733.1"/>
    </source>
</evidence>
<organism evidence="1 2">
    <name type="scientific">Dorcoceras hygrometricum</name>
    <dbReference type="NCBI Taxonomy" id="472368"/>
    <lineage>
        <taxon>Eukaryota</taxon>
        <taxon>Viridiplantae</taxon>
        <taxon>Streptophyta</taxon>
        <taxon>Embryophyta</taxon>
        <taxon>Tracheophyta</taxon>
        <taxon>Spermatophyta</taxon>
        <taxon>Magnoliopsida</taxon>
        <taxon>eudicotyledons</taxon>
        <taxon>Gunneridae</taxon>
        <taxon>Pentapetalae</taxon>
        <taxon>asterids</taxon>
        <taxon>lamiids</taxon>
        <taxon>Lamiales</taxon>
        <taxon>Gesneriaceae</taxon>
        <taxon>Didymocarpoideae</taxon>
        <taxon>Trichosporeae</taxon>
        <taxon>Loxocarpinae</taxon>
        <taxon>Dorcoceras</taxon>
    </lineage>
</organism>
<gene>
    <name evidence="1" type="ORF">F511_47242</name>
</gene>
<dbReference type="AlphaFoldDB" id="A0A2Z6ZY45"/>
<keyword evidence="2" id="KW-1185">Reference proteome</keyword>